<dbReference type="InterPro" id="IPR029047">
    <property type="entry name" value="HSP70_peptide-bd_sf"/>
</dbReference>
<dbReference type="SUPFAM" id="SSF100934">
    <property type="entry name" value="Heat shock protein 70kD (HSP70), C-terminal subdomain"/>
    <property type="match status" value="1"/>
</dbReference>
<protein>
    <submittedName>
        <fullName evidence="4">Uncharacterized protein</fullName>
    </submittedName>
</protein>
<gene>
    <name evidence="4" type="ORF">KIW84_033564</name>
</gene>
<dbReference type="FunFam" id="2.60.34.10:FF:000012">
    <property type="entry name" value="Heat shock 70 kDa protein"/>
    <property type="match status" value="1"/>
</dbReference>
<dbReference type="GO" id="GO:0140662">
    <property type="term" value="F:ATP-dependent protein folding chaperone"/>
    <property type="evidence" value="ECO:0007669"/>
    <property type="project" value="InterPro"/>
</dbReference>
<dbReference type="Gramene" id="Psat03G0356400-T1">
    <property type="protein sequence ID" value="KAI5428609.1"/>
    <property type="gene ID" value="KIW84_033564"/>
</dbReference>
<evidence type="ECO:0000256" key="3">
    <source>
        <dbReference type="ARBA" id="ARBA00022840"/>
    </source>
</evidence>
<accession>A0A9D4XWX8</accession>
<name>A0A9D4XWX8_PEA</name>
<dbReference type="Gene3D" id="2.60.34.10">
    <property type="entry name" value="Substrate Binding Domain Of DNAk, Chain A, domain 1"/>
    <property type="match status" value="1"/>
</dbReference>
<dbReference type="InterPro" id="IPR018181">
    <property type="entry name" value="Heat_shock_70_CS"/>
</dbReference>
<evidence type="ECO:0000256" key="1">
    <source>
        <dbReference type="ARBA" id="ARBA00007381"/>
    </source>
</evidence>
<reference evidence="4 5" key="1">
    <citation type="journal article" date="2022" name="Nat. Genet.">
        <title>Improved pea reference genome and pan-genome highlight genomic features and evolutionary characteristics.</title>
        <authorList>
            <person name="Yang T."/>
            <person name="Liu R."/>
            <person name="Luo Y."/>
            <person name="Hu S."/>
            <person name="Wang D."/>
            <person name="Wang C."/>
            <person name="Pandey M.K."/>
            <person name="Ge S."/>
            <person name="Xu Q."/>
            <person name="Li N."/>
            <person name="Li G."/>
            <person name="Huang Y."/>
            <person name="Saxena R.K."/>
            <person name="Ji Y."/>
            <person name="Li M."/>
            <person name="Yan X."/>
            <person name="He Y."/>
            <person name="Liu Y."/>
            <person name="Wang X."/>
            <person name="Xiang C."/>
            <person name="Varshney R.K."/>
            <person name="Ding H."/>
            <person name="Gao S."/>
            <person name="Zong X."/>
        </authorList>
    </citation>
    <scope>NUCLEOTIDE SEQUENCE [LARGE SCALE GENOMIC DNA]</scope>
    <source>
        <strain evidence="4 5">cv. Zhongwan 6</strain>
    </source>
</reference>
<dbReference type="SUPFAM" id="SSF100920">
    <property type="entry name" value="Heat shock protein 70kD (HSP70), peptide-binding domain"/>
    <property type="match status" value="1"/>
</dbReference>
<dbReference type="Pfam" id="PF00012">
    <property type="entry name" value="HSP70"/>
    <property type="match status" value="2"/>
</dbReference>
<keyword evidence="3" id="KW-0067">ATP-binding</keyword>
<dbReference type="AlphaFoldDB" id="A0A9D4XWX8"/>
<dbReference type="SUPFAM" id="SSF53067">
    <property type="entry name" value="Actin-like ATPase domain"/>
    <property type="match status" value="1"/>
</dbReference>
<dbReference type="FunFam" id="3.30.420.40:FF:000028">
    <property type="entry name" value="heat shock 70 kDa protein-like"/>
    <property type="match status" value="1"/>
</dbReference>
<dbReference type="InterPro" id="IPR029048">
    <property type="entry name" value="HSP70_C_sf"/>
</dbReference>
<dbReference type="PANTHER" id="PTHR19375">
    <property type="entry name" value="HEAT SHOCK PROTEIN 70KDA"/>
    <property type="match status" value="1"/>
</dbReference>
<keyword evidence="5" id="KW-1185">Reference proteome</keyword>
<dbReference type="Gene3D" id="3.30.420.40">
    <property type="match status" value="1"/>
</dbReference>
<dbReference type="PRINTS" id="PR00301">
    <property type="entry name" value="HEATSHOCK70"/>
</dbReference>
<comment type="caution">
    <text evidence="4">The sequence shown here is derived from an EMBL/GenBank/DDBJ whole genome shotgun (WGS) entry which is preliminary data.</text>
</comment>
<organism evidence="4 5">
    <name type="scientific">Pisum sativum</name>
    <name type="common">Garden pea</name>
    <name type="synonym">Lathyrus oleraceus</name>
    <dbReference type="NCBI Taxonomy" id="3888"/>
    <lineage>
        <taxon>Eukaryota</taxon>
        <taxon>Viridiplantae</taxon>
        <taxon>Streptophyta</taxon>
        <taxon>Embryophyta</taxon>
        <taxon>Tracheophyta</taxon>
        <taxon>Spermatophyta</taxon>
        <taxon>Magnoliopsida</taxon>
        <taxon>eudicotyledons</taxon>
        <taxon>Gunneridae</taxon>
        <taxon>Pentapetalae</taxon>
        <taxon>rosids</taxon>
        <taxon>fabids</taxon>
        <taxon>Fabales</taxon>
        <taxon>Fabaceae</taxon>
        <taxon>Papilionoideae</taxon>
        <taxon>50 kb inversion clade</taxon>
        <taxon>NPAAA clade</taxon>
        <taxon>Hologalegina</taxon>
        <taxon>IRL clade</taxon>
        <taxon>Fabeae</taxon>
        <taxon>Lathyrus</taxon>
    </lineage>
</organism>
<dbReference type="EMBL" id="JAMSHJ010000003">
    <property type="protein sequence ID" value="KAI5428609.1"/>
    <property type="molecule type" value="Genomic_DNA"/>
</dbReference>
<evidence type="ECO:0000313" key="5">
    <source>
        <dbReference type="Proteomes" id="UP001058974"/>
    </source>
</evidence>
<dbReference type="GO" id="GO:0005524">
    <property type="term" value="F:ATP binding"/>
    <property type="evidence" value="ECO:0007669"/>
    <property type="project" value="UniProtKB-KW"/>
</dbReference>
<evidence type="ECO:0000256" key="2">
    <source>
        <dbReference type="ARBA" id="ARBA00022741"/>
    </source>
</evidence>
<dbReference type="InterPro" id="IPR013126">
    <property type="entry name" value="Hsp_70_fam"/>
</dbReference>
<dbReference type="PROSITE" id="PS00297">
    <property type="entry name" value="HSP70_1"/>
    <property type="match status" value="1"/>
</dbReference>
<proteinExistence type="inferred from homology"/>
<dbReference type="InterPro" id="IPR043129">
    <property type="entry name" value="ATPase_NBD"/>
</dbReference>
<dbReference type="Proteomes" id="UP001058974">
    <property type="component" value="Chromosome 3"/>
</dbReference>
<sequence>MAKKYEAPAIGIDLGTTYSCVAVWQDNNNRAKIIHNDQGNRITPSFVAFTDSEVDCTSTRVISKGHKRSVPKLVLQDITPLSLGISTKGDIMSVVIPRNTPIPVKMTEERCKTSVDNQFGVSINVYEGERIKASENNLLGLFSLSVPRAPRGLCIKVSFAIDADGILTVTAKEETTGVKKEITITNLNGRLSKEEIERMIQEAENFKVEDMKFQEKARAMNALDNYLCKMSEVLKDDNVSSMLTPADNMKINSAIMNGKSLIDNHCNQHQETCVFVDFMKELESMFESMMNKINKGFLLL</sequence>
<dbReference type="Gene3D" id="1.20.1270.10">
    <property type="match status" value="1"/>
</dbReference>
<comment type="similarity">
    <text evidence="1">Belongs to the heat shock protein 70 family.</text>
</comment>
<evidence type="ECO:0000313" key="4">
    <source>
        <dbReference type="EMBL" id="KAI5428609.1"/>
    </source>
</evidence>
<keyword evidence="2" id="KW-0547">Nucleotide-binding</keyword>